<dbReference type="GO" id="GO:0071513">
    <property type="term" value="C:phosphopantothenoylcysteine decarboxylase complex"/>
    <property type="evidence" value="ECO:0007669"/>
    <property type="project" value="TreeGrafter"/>
</dbReference>
<dbReference type="InterPro" id="IPR036551">
    <property type="entry name" value="Flavin_trans-like"/>
</dbReference>
<dbReference type="EMBL" id="VNHY01000003">
    <property type="protein sequence ID" value="TYP92703.1"/>
    <property type="molecule type" value="Genomic_DNA"/>
</dbReference>
<evidence type="ECO:0000259" key="5">
    <source>
        <dbReference type="Pfam" id="PF02441"/>
    </source>
</evidence>
<keyword evidence="2 3" id="KW-0456">Lyase</keyword>
<dbReference type="Gene3D" id="3.40.50.10300">
    <property type="entry name" value="CoaB-like"/>
    <property type="match status" value="1"/>
</dbReference>
<protein>
    <recommendedName>
        <fullName evidence="3">Coenzyme A biosynthesis bifunctional protein CoaBC</fullName>
    </recommendedName>
    <alternativeName>
        <fullName evidence="3">DNA/pantothenate metabolism flavoprotein</fullName>
    </alternativeName>
    <alternativeName>
        <fullName evidence="3">Phosphopantothenoylcysteine synthetase/decarboxylase</fullName>
        <shortName evidence="3">PPCS-PPCDC</shortName>
    </alternativeName>
    <domain>
        <recommendedName>
            <fullName evidence="3">Phosphopantothenoylcysteine decarboxylase</fullName>
            <shortName evidence="3">PPC decarboxylase</shortName>
            <shortName evidence="3">PPC-DC</shortName>
            <ecNumber evidence="3">4.1.1.36</ecNumber>
        </recommendedName>
        <alternativeName>
            <fullName evidence="3">CoaC</fullName>
        </alternativeName>
    </domain>
    <domain>
        <recommendedName>
            <fullName evidence="3">Phosphopantothenate--cysteine ligase</fullName>
            <ecNumber evidence="3">6.3.2.5</ecNumber>
        </recommendedName>
        <alternativeName>
            <fullName evidence="3">CoaB</fullName>
        </alternativeName>
        <alternativeName>
            <fullName evidence="3">Phosphopantothenoylcysteine synthetase</fullName>
            <shortName evidence="3">PPC synthetase</shortName>
            <shortName evidence="3">PPC-S</shortName>
        </alternativeName>
    </domain>
</protein>
<comment type="pathway">
    <text evidence="3 4">Cofactor biosynthesis; coenzyme A biosynthesis; CoA from (R)-pantothenate: step 3/5.</text>
</comment>
<dbReference type="Proteomes" id="UP000324595">
    <property type="component" value="Unassembled WGS sequence"/>
</dbReference>
<keyword evidence="1 3" id="KW-0210">Decarboxylase</keyword>
<evidence type="ECO:0000256" key="4">
    <source>
        <dbReference type="RuleBase" id="RU364078"/>
    </source>
</evidence>
<dbReference type="InterPro" id="IPR003382">
    <property type="entry name" value="Flavoprotein"/>
</dbReference>
<comment type="catalytic activity">
    <reaction evidence="3 4">
        <text>(R)-4'-phosphopantothenate + L-cysteine + CTP = N-[(R)-4-phosphopantothenoyl]-L-cysteine + CMP + diphosphate + H(+)</text>
        <dbReference type="Rhea" id="RHEA:19397"/>
        <dbReference type="ChEBI" id="CHEBI:10986"/>
        <dbReference type="ChEBI" id="CHEBI:15378"/>
        <dbReference type="ChEBI" id="CHEBI:33019"/>
        <dbReference type="ChEBI" id="CHEBI:35235"/>
        <dbReference type="ChEBI" id="CHEBI:37563"/>
        <dbReference type="ChEBI" id="CHEBI:59458"/>
        <dbReference type="ChEBI" id="CHEBI:60377"/>
        <dbReference type="EC" id="6.3.2.5"/>
    </reaction>
</comment>
<keyword evidence="3" id="KW-0460">Magnesium</keyword>
<dbReference type="Pfam" id="PF02441">
    <property type="entry name" value="Flavoprotein"/>
    <property type="match status" value="1"/>
</dbReference>
<dbReference type="PANTHER" id="PTHR14359">
    <property type="entry name" value="HOMO-OLIGOMERIC FLAVIN CONTAINING CYS DECARBOXYLASE FAMILY"/>
    <property type="match status" value="1"/>
</dbReference>
<feature type="domain" description="DNA/pantothenate metabolism flavoprotein C-terminal" evidence="6">
    <location>
        <begin position="191"/>
        <end position="397"/>
    </location>
</feature>
<comment type="pathway">
    <text evidence="3 4">Cofactor biosynthesis; coenzyme A biosynthesis; CoA from (R)-pantothenate: step 2/5.</text>
</comment>
<dbReference type="UniPathway" id="UPA00241">
    <property type="reaction ID" value="UER00353"/>
</dbReference>
<dbReference type="NCBIfam" id="TIGR00521">
    <property type="entry name" value="coaBC_dfp"/>
    <property type="match status" value="1"/>
</dbReference>
<organism evidence="7 8">
    <name type="scientific">Fodinibius salinus</name>
    <dbReference type="NCBI Taxonomy" id="860790"/>
    <lineage>
        <taxon>Bacteria</taxon>
        <taxon>Pseudomonadati</taxon>
        <taxon>Balneolota</taxon>
        <taxon>Balneolia</taxon>
        <taxon>Balneolales</taxon>
        <taxon>Balneolaceae</taxon>
        <taxon>Fodinibius</taxon>
    </lineage>
</organism>
<dbReference type="AlphaFoldDB" id="A0A5D3YG95"/>
<comment type="function">
    <text evidence="3">Catalyzes two sequential steps in the biosynthesis of coenzyme A. In the first step cysteine is conjugated to 4'-phosphopantothenate to form 4-phosphopantothenoylcysteine. In the second step the latter compound is decarboxylated to form 4'-phosphopantotheine.</text>
</comment>
<feature type="region of interest" description="Phosphopantothenoylcysteine decarboxylase" evidence="3">
    <location>
        <begin position="1"/>
        <end position="195"/>
    </location>
</feature>
<evidence type="ECO:0000256" key="1">
    <source>
        <dbReference type="ARBA" id="ARBA00022793"/>
    </source>
</evidence>
<feature type="binding site" evidence="3">
    <location>
        <position position="346"/>
    </location>
    <ligand>
        <name>CTP</name>
        <dbReference type="ChEBI" id="CHEBI:37563"/>
    </ligand>
</feature>
<dbReference type="InterPro" id="IPR035929">
    <property type="entry name" value="CoaB-like_sf"/>
</dbReference>
<sequence length="400" mass="43320">MLSGKRIILGVTGGIAAYKAAILLRAFQKSGADVRVTMTPSATQFVGVETFSALSKHDVAVNIFPENRPTSESWTQHISWGEWADLFVIAPCTANTLAKIAHGISDNMLTATVLAARCPLLLCPTMDGEMYQSPAVQQNLKEVQRHENHLLEPTEGYLASGLEGKGRLPETDDILQKSNSIISKSRTNGPLAGKKVLVTAGPTREHIDPVRFISNPSSGKMGTAMAEAALQMGADVTLIHGPVNIPLPEGIDTVEIESAEELFKQVKDHADADVVIMAAAVSDFRPASYNSQKTKKEDAEFSLGLTQTTDILGWLGRQDLPGQIRIGFAMETENLLENAKTKLNHKNADWIVANSLNGDQSGFESDKNTVHLLGTETEQTFSGTKQDVGREVLEKIFNSQ</sequence>
<dbReference type="GO" id="GO:0004633">
    <property type="term" value="F:phosphopantothenoylcysteine decarboxylase activity"/>
    <property type="evidence" value="ECO:0007669"/>
    <property type="project" value="UniProtKB-UniRule"/>
</dbReference>
<keyword evidence="8" id="KW-1185">Reference proteome</keyword>
<feature type="binding site" evidence="3">
    <location>
        <position position="283"/>
    </location>
    <ligand>
        <name>CTP</name>
        <dbReference type="ChEBI" id="CHEBI:37563"/>
    </ligand>
</feature>
<comment type="caution">
    <text evidence="7">The sequence shown here is derived from an EMBL/GenBank/DDBJ whole genome shotgun (WGS) entry which is preliminary data.</text>
</comment>
<evidence type="ECO:0000259" key="6">
    <source>
        <dbReference type="Pfam" id="PF04127"/>
    </source>
</evidence>
<feature type="region of interest" description="Phosphopantothenate--cysteine ligase" evidence="3">
    <location>
        <begin position="196"/>
        <end position="400"/>
    </location>
</feature>
<evidence type="ECO:0000313" key="8">
    <source>
        <dbReference type="Proteomes" id="UP000324595"/>
    </source>
</evidence>
<dbReference type="GO" id="GO:0004632">
    <property type="term" value="F:phosphopantothenate--cysteine ligase activity"/>
    <property type="evidence" value="ECO:0007669"/>
    <property type="project" value="UniProtKB-UniRule"/>
</dbReference>
<dbReference type="HAMAP" id="MF_02225">
    <property type="entry name" value="CoaBC"/>
    <property type="match status" value="1"/>
</dbReference>
<dbReference type="PANTHER" id="PTHR14359:SF6">
    <property type="entry name" value="PHOSPHOPANTOTHENOYLCYSTEINE DECARBOXYLASE"/>
    <property type="match status" value="1"/>
</dbReference>
<dbReference type="InterPro" id="IPR007085">
    <property type="entry name" value="DNA/pantothenate-metab_flavo_C"/>
</dbReference>
<dbReference type="EC" id="6.3.2.5" evidence="3"/>
<comment type="cofactor">
    <cofactor evidence="3">
        <name>Mg(2+)</name>
        <dbReference type="ChEBI" id="CHEBI:18420"/>
    </cofactor>
</comment>
<dbReference type="EC" id="4.1.1.36" evidence="3"/>
<feature type="binding site" evidence="3">
    <location>
        <position position="328"/>
    </location>
    <ligand>
        <name>CTP</name>
        <dbReference type="ChEBI" id="CHEBI:37563"/>
    </ligand>
</feature>
<dbReference type="GO" id="GO:0015937">
    <property type="term" value="P:coenzyme A biosynthetic process"/>
    <property type="evidence" value="ECO:0007669"/>
    <property type="project" value="UniProtKB-UniRule"/>
</dbReference>
<proteinExistence type="inferred from homology"/>
<keyword evidence="3" id="KW-0511">Multifunctional enzyme</keyword>
<evidence type="ECO:0000256" key="2">
    <source>
        <dbReference type="ARBA" id="ARBA00023239"/>
    </source>
</evidence>
<accession>A0A5D3YG95</accession>
<gene>
    <name evidence="3" type="primary">coaBC</name>
    <name evidence="7" type="ORF">LX73_2066</name>
</gene>
<comment type="function">
    <text evidence="4">Catalyzes two steps in the biosynthesis of coenzyme A. In the first step cysteine is conjugated to 4'-phosphopantothenate to form 4-phosphopantothenoylcysteine, in the latter compound is decarboxylated to form 4'-phosphopantotheine.</text>
</comment>
<feature type="binding site" evidence="3">
    <location>
        <position position="342"/>
    </location>
    <ligand>
        <name>CTP</name>
        <dbReference type="ChEBI" id="CHEBI:37563"/>
    </ligand>
</feature>
<comment type="catalytic activity">
    <reaction evidence="3 4">
        <text>N-[(R)-4-phosphopantothenoyl]-L-cysteine + H(+) = (R)-4'-phosphopantetheine + CO2</text>
        <dbReference type="Rhea" id="RHEA:16793"/>
        <dbReference type="ChEBI" id="CHEBI:15378"/>
        <dbReference type="ChEBI" id="CHEBI:16526"/>
        <dbReference type="ChEBI" id="CHEBI:59458"/>
        <dbReference type="ChEBI" id="CHEBI:61723"/>
        <dbReference type="EC" id="4.1.1.36"/>
    </reaction>
</comment>
<comment type="cofactor">
    <cofactor evidence="3">
        <name>FMN</name>
        <dbReference type="ChEBI" id="CHEBI:58210"/>
    </cofactor>
    <text evidence="3">Binds 1 FMN per subunit.</text>
</comment>
<comment type="similarity">
    <text evidence="3 4">In the C-terminal section; belongs to the PPC synthetase family.</text>
</comment>
<keyword evidence="3 4" id="KW-0285">Flavoprotein</keyword>
<comment type="similarity">
    <text evidence="3 4">In the N-terminal section; belongs to the HFCD (homo-oligomeric flavin containing Cys decarboxylase) superfamily.</text>
</comment>
<keyword evidence="3 4" id="KW-0436">Ligase</keyword>
<evidence type="ECO:0000313" key="7">
    <source>
        <dbReference type="EMBL" id="TYP92703.1"/>
    </source>
</evidence>
<dbReference type="InterPro" id="IPR005252">
    <property type="entry name" value="CoaBC"/>
</dbReference>
<dbReference type="GO" id="GO:0010181">
    <property type="term" value="F:FMN binding"/>
    <property type="evidence" value="ECO:0007669"/>
    <property type="project" value="UniProtKB-UniRule"/>
</dbReference>
<evidence type="ECO:0000256" key="3">
    <source>
        <dbReference type="HAMAP-Rule" id="MF_02225"/>
    </source>
</evidence>
<dbReference type="SUPFAM" id="SSF52507">
    <property type="entry name" value="Homo-oligomeric flavin-containing Cys decarboxylases, HFCD"/>
    <property type="match status" value="1"/>
</dbReference>
<name>A0A5D3YG95_9BACT</name>
<dbReference type="GO" id="GO:0015941">
    <property type="term" value="P:pantothenate catabolic process"/>
    <property type="evidence" value="ECO:0007669"/>
    <property type="project" value="InterPro"/>
</dbReference>
<dbReference type="OrthoDB" id="9802554at2"/>
<dbReference type="SUPFAM" id="SSF102645">
    <property type="entry name" value="CoaB-like"/>
    <property type="match status" value="1"/>
</dbReference>
<dbReference type="Pfam" id="PF04127">
    <property type="entry name" value="DFP"/>
    <property type="match status" value="1"/>
</dbReference>
<feature type="binding site" evidence="3">
    <location>
        <position position="293"/>
    </location>
    <ligand>
        <name>CTP</name>
        <dbReference type="ChEBI" id="CHEBI:37563"/>
    </ligand>
</feature>
<dbReference type="GO" id="GO:0046872">
    <property type="term" value="F:metal ion binding"/>
    <property type="evidence" value="ECO:0007669"/>
    <property type="project" value="UniProtKB-KW"/>
</dbReference>
<dbReference type="RefSeq" id="WP_148899394.1">
    <property type="nucleotide sequence ID" value="NZ_VNHY01000003.1"/>
</dbReference>
<keyword evidence="3" id="KW-0479">Metal-binding</keyword>
<dbReference type="Gene3D" id="3.40.50.1950">
    <property type="entry name" value="Flavin prenyltransferase-like"/>
    <property type="match status" value="1"/>
</dbReference>
<keyword evidence="3 4" id="KW-0288">FMN</keyword>
<comment type="caution">
    <text evidence="3">Lacks conserved residue(s) required for the propagation of feature annotation.</text>
</comment>
<reference evidence="7 8" key="1">
    <citation type="submission" date="2019-07" db="EMBL/GenBank/DDBJ databases">
        <title>Genomic Encyclopedia of Archaeal and Bacterial Type Strains, Phase II (KMG-II): from individual species to whole genera.</title>
        <authorList>
            <person name="Goeker M."/>
        </authorList>
    </citation>
    <scope>NUCLEOTIDE SEQUENCE [LARGE SCALE GENOMIC DNA]</scope>
    <source>
        <strain evidence="7 8">DSM 21935</strain>
    </source>
</reference>
<feature type="domain" description="Flavoprotein" evidence="5">
    <location>
        <begin position="5"/>
        <end position="177"/>
    </location>
</feature>